<protein>
    <submittedName>
        <fullName evidence="4">GNAT family N-acetyltransferase</fullName>
        <ecNumber evidence="4">2.3.1.-</ecNumber>
    </submittedName>
</protein>
<dbReference type="GO" id="GO:0016746">
    <property type="term" value="F:acyltransferase activity"/>
    <property type="evidence" value="ECO:0007669"/>
    <property type="project" value="UniProtKB-KW"/>
</dbReference>
<dbReference type="PANTHER" id="PTHR43800:SF1">
    <property type="entry name" value="PEPTIDYL-LYSINE N-ACETYLTRANSFERASE YJAB"/>
    <property type="match status" value="1"/>
</dbReference>
<sequence length="140" mass="16408">MIRKYNEKEIPTLIQIWELSSTLAHPFLDSAFTQIVKKAMTETYLPNSNTWVYEESNIIIGFISMIENEIGGLFVHPNHHSKGIGTLLVNHINQFHKELEVEVFNENKIGKPFYEKHGFKIFKEYIQEGTNQKVLRMKKQ</sequence>
<evidence type="ECO:0000256" key="1">
    <source>
        <dbReference type="ARBA" id="ARBA00022679"/>
    </source>
</evidence>
<keyword evidence="5" id="KW-1185">Reference proteome</keyword>
<evidence type="ECO:0000313" key="5">
    <source>
        <dbReference type="Proteomes" id="UP001337305"/>
    </source>
</evidence>
<organism evidence="4 5">
    <name type="scientific">Flavivirga spongiicola</name>
    <dbReference type="NCBI Taxonomy" id="421621"/>
    <lineage>
        <taxon>Bacteria</taxon>
        <taxon>Pseudomonadati</taxon>
        <taxon>Bacteroidota</taxon>
        <taxon>Flavobacteriia</taxon>
        <taxon>Flavobacteriales</taxon>
        <taxon>Flavobacteriaceae</taxon>
        <taxon>Flavivirga</taxon>
    </lineage>
</organism>
<dbReference type="CDD" id="cd04301">
    <property type="entry name" value="NAT_SF"/>
    <property type="match status" value="1"/>
</dbReference>
<dbReference type="Gene3D" id="3.40.630.30">
    <property type="match status" value="1"/>
</dbReference>
<dbReference type="SUPFAM" id="SSF55729">
    <property type="entry name" value="Acyl-CoA N-acyltransferases (Nat)"/>
    <property type="match status" value="1"/>
</dbReference>
<dbReference type="EC" id="2.3.1.-" evidence="4"/>
<proteinExistence type="predicted"/>
<evidence type="ECO:0000256" key="2">
    <source>
        <dbReference type="ARBA" id="ARBA00023315"/>
    </source>
</evidence>
<name>A0ABU7XMX8_9FLAO</name>
<accession>A0ABU7XMX8</accession>
<dbReference type="Proteomes" id="UP001337305">
    <property type="component" value="Unassembled WGS sequence"/>
</dbReference>
<dbReference type="PANTHER" id="PTHR43800">
    <property type="entry name" value="PEPTIDYL-LYSINE N-ACETYLTRANSFERASE YJAB"/>
    <property type="match status" value="1"/>
</dbReference>
<dbReference type="RefSeq" id="WP_303309052.1">
    <property type="nucleotide sequence ID" value="NZ_JAODOP010000001.1"/>
</dbReference>
<dbReference type="PROSITE" id="PS51186">
    <property type="entry name" value="GNAT"/>
    <property type="match status" value="1"/>
</dbReference>
<keyword evidence="2 4" id="KW-0012">Acyltransferase</keyword>
<keyword evidence="1 4" id="KW-0808">Transferase</keyword>
<dbReference type="InterPro" id="IPR000182">
    <property type="entry name" value="GNAT_dom"/>
</dbReference>
<dbReference type="EMBL" id="JAODOP010000001">
    <property type="protein sequence ID" value="MEF3832060.1"/>
    <property type="molecule type" value="Genomic_DNA"/>
</dbReference>
<comment type="caution">
    <text evidence="4">The sequence shown here is derived from an EMBL/GenBank/DDBJ whole genome shotgun (WGS) entry which is preliminary data.</text>
</comment>
<feature type="domain" description="N-acetyltransferase" evidence="3">
    <location>
        <begin position="1"/>
        <end position="140"/>
    </location>
</feature>
<reference evidence="4 5" key="1">
    <citation type="submission" date="2022-09" db="EMBL/GenBank/DDBJ databases">
        <title>Genome sequencing of Flavivirga sp. MEBiC05379.</title>
        <authorList>
            <person name="Oh H.-M."/>
            <person name="Kwon K.K."/>
            <person name="Park M.J."/>
            <person name="Yang S.-H."/>
        </authorList>
    </citation>
    <scope>NUCLEOTIDE SEQUENCE [LARGE SCALE GENOMIC DNA]</scope>
    <source>
        <strain evidence="4 5">MEBiC05379</strain>
    </source>
</reference>
<dbReference type="InterPro" id="IPR016181">
    <property type="entry name" value="Acyl_CoA_acyltransferase"/>
</dbReference>
<gene>
    <name evidence="4" type="ORF">N1F79_02855</name>
</gene>
<dbReference type="Pfam" id="PF13508">
    <property type="entry name" value="Acetyltransf_7"/>
    <property type="match status" value="1"/>
</dbReference>
<evidence type="ECO:0000259" key="3">
    <source>
        <dbReference type="PROSITE" id="PS51186"/>
    </source>
</evidence>
<evidence type="ECO:0000313" key="4">
    <source>
        <dbReference type="EMBL" id="MEF3832060.1"/>
    </source>
</evidence>